<dbReference type="AlphaFoldDB" id="A0A3B0XG29"/>
<dbReference type="SMART" id="SM00450">
    <property type="entry name" value="RHOD"/>
    <property type="match status" value="1"/>
</dbReference>
<organism evidence="2">
    <name type="scientific">hydrothermal vent metagenome</name>
    <dbReference type="NCBI Taxonomy" id="652676"/>
    <lineage>
        <taxon>unclassified sequences</taxon>
        <taxon>metagenomes</taxon>
        <taxon>ecological metagenomes</taxon>
    </lineage>
</organism>
<dbReference type="PANTHER" id="PTHR44086:SF10">
    <property type="entry name" value="THIOSULFATE SULFURTRANSFERASE_RHODANESE-LIKE DOMAIN-CONTAINING PROTEIN 3"/>
    <property type="match status" value="1"/>
</dbReference>
<dbReference type="GO" id="GO:0004792">
    <property type="term" value="F:thiosulfate-cyanide sulfurtransferase activity"/>
    <property type="evidence" value="ECO:0007669"/>
    <property type="project" value="TreeGrafter"/>
</dbReference>
<evidence type="ECO:0000313" key="2">
    <source>
        <dbReference type="EMBL" id="VAW66621.1"/>
    </source>
</evidence>
<dbReference type="PANTHER" id="PTHR44086">
    <property type="entry name" value="THIOSULFATE SULFURTRANSFERASE RDL2, MITOCHONDRIAL-RELATED"/>
    <property type="match status" value="1"/>
</dbReference>
<dbReference type="PROSITE" id="PS50206">
    <property type="entry name" value="RHODANESE_3"/>
    <property type="match status" value="1"/>
</dbReference>
<gene>
    <name evidence="2" type="ORF">MNBD_GAMMA08-909</name>
</gene>
<dbReference type="EMBL" id="UOFH01000351">
    <property type="protein sequence ID" value="VAW66621.1"/>
    <property type="molecule type" value="Genomic_DNA"/>
</dbReference>
<dbReference type="Pfam" id="PF00581">
    <property type="entry name" value="Rhodanese"/>
    <property type="match status" value="1"/>
</dbReference>
<protein>
    <recommendedName>
        <fullName evidence="1">Rhodanese domain-containing protein</fullName>
    </recommendedName>
</protein>
<dbReference type="SUPFAM" id="SSF52821">
    <property type="entry name" value="Rhodanese/Cell cycle control phosphatase"/>
    <property type="match status" value="1"/>
</dbReference>
<reference evidence="2" key="1">
    <citation type="submission" date="2018-06" db="EMBL/GenBank/DDBJ databases">
        <authorList>
            <person name="Zhirakovskaya E."/>
        </authorList>
    </citation>
    <scope>NUCLEOTIDE SEQUENCE</scope>
</reference>
<sequence length="206" mass="23479">MNTNMINNRNFNMFFKILLSFILLIAFSNSATAEDWSKLSKKKQTTLGLYMTSTQAYDYMMKNMDNALFLDVRTPSELNYLGVVSVMDANVPTDTMDSSAWDDKKSRYVRKHNDNFVADVDARLKEKGLKKTDTVILMCRSGDRSAKAVDVLAKNGYTKVYTVVDGYEGGKVKKGKNKGKRLKDGWKNAGLPWTYSMDKDLMYFTK</sequence>
<evidence type="ECO:0000259" key="1">
    <source>
        <dbReference type="PROSITE" id="PS50206"/>
    </source>
</evidence>
<dbReference type="InterPro" id="IPR036873">
    <property type="entry name" value="Rhodanese-like_dom_sf"/>
</dbReference>
<name>A0A3B0XG29_9ZZZZ</name>
<dbReference type="InterPro" id="IPR001763">
    <property type="entry name" value="Rhodanese-like_dom"/>
</dbReference>
<proteinExistence type="predicted"/>
<feature type="domain" description="Rhodanese" evidence="1">
    <location>
        <begin position="63"/>
        <end position="195"/>
    </location>
</feature>
<dbReference type="Gene3D" id="3.40.250.10">
    <property type="entry name" value="Rhodanese-like domain"/>
    <property type="match status" value="1"/>
</dbReference>
<accession>A0A3B0XG29</accession>